<dbReference type="GO" id="GO:0051539">
    <property type="term" value="F:4 iron, 4 sulfur cluster binding"/>
    <property type="evidence" value="ECO:0007669"/>
    <property type="project" value="UniProtKB-KW"/>
</dbReference>
<dbReference type="InterPro" id="IPR013785">
    <property type="entry name" value="Aldolase_TIM"/>
</dbReference>
<evidence type="ECO:0000256" key="4">
    <source>
        <dbReference type="ARBA" id="ARBA00022723"/>
    </source>
</evidence>
<dbReference type="EMBL" id="VFSV01000002">
    <property type="protein sequence ID" value="TRD23231.1"/>
    <property type="molecule type" value="Genomic_DNA"/>
</dbReference>
<dbReference type="SFLD" id="SFLDG01385">
    <property type="entry name" value="heme_carboxy_lyase_like"/>
    <property type="match status" value="1"/>
</dbReference>
<comment type="pathway">
    <text evidence="7">Porphyrin-containing compound metabolism.</text>
</comment>
<evidence type="ECO:0000259" key="11">
    <source>
        <dbReference type="PROSITE" id="PS51918"/>
    </source>
</evidence>
<dbReference type="Proteomes" id="UP000318590">
    <property type="component" value="Unassembled WGS sequence"/>
</dbReference>
<sequence>MFRLSQYMDQLYTPTAPRRAKGPPKPVVIWNLTRRCNLKCKHCYTVSADVDFPGELTPVQARETLEDIGRFGVPALILSGGEPLLRDDLFDLAKRARELVRVLALSTNGTGVIGEQADRVAEIGFDYVGISIDGIGAVNDRFRGMVGAYEAALEGVRACKARDVKVGLRFTLTEDNADQLPQLLELCDGEGVDKFYLSHLVYAGRGNKNRGDDADHRRTRHAMDLLIERAQASHQGAAPLEIVTGNNDADAVYFLNWAAERYSAEQITHLRDHLEAWGGNSSGVGVANIDTQGIVHPDTYWSEYDIGSVKTARFSELWTGADSMLAELRRRPRPLKGRCGACAHKAVCGGNTRIRALQLTGDPWAEDPACYLTDAEIGLADAADRLTNRPFTGERHDPQPAFL</sequence>
<dbReference type="InterPro" id="IPR058240">
    <property type="entry name" value="rSAM_sf"/>
</dbReference>
<comment type="function">
    <text evidence="9">Involved in heme d1 biosynthesis. Radical SAM enzyme that catalyzes the removal of two propionate side chains from the intermediate 12,18-didecarboxysiroheme (DDSH) and may introduce the keto functions on rings A and B, yielding the heme d1 precursor dihydro-heme d1.</text>
</comment>
<evidence type="ECO:0000313" key="13">
    <source>
        <dbReference type="Proteomes" id="UP000318590"/>
    </source>
</evidence>
<evidence type="ECO:0000313" key="12">
    <source>
        <dbReference type="EMBL" id="TRD23231.1"/>
    </source>
</evidence>
<dbReference type="RefSeq" id="WP_142833022.1">
    <property type="nucleotide sequence ID" value="NZ_VFSV01000002.1"/>
</dbReference>
<feature type="domain" description="Radical SAM core" evidence="11">
    <location>
        <begin position="22"/>
        <end position="237"/>
    </location>
</feature>
<dbReference type="PROSITE" id="PS51918">
    <property type="entry name" value="RADICAL_SAM"/>
    <property type="match status" value="1"/>
</dbReference>
<dbReference type="GO" id="GO:0046872">
    <property type="term" value="F:metal ion binding"/>
    <property type="evidence" value="ECO:0007669"/>
    <property type="project" value="UniProtKB-KW"/>
</dbReference>
<dbReference type="SUPFAM" id="SSF102114">
    <property type="entry name" value="Radical SAM enzymes"/>
    <property type="match status" value="1"/>
</dbReference>
<dbReference type="InterPro" id="IPR017200">
    <property type="entry name" value="PqqE-like"/>
</dbReference>
<dbReference type="NCBIfam" id="TIGR04051">
    <property type="entry name" value="rSAM_NirJ"/>
    <property type="match status" value="1"/>
</dbReference>
<comment type="cofactor">
    <cofactor evidence="1">
        <name>[4Fe-4S] cluster</name>
        <dbReference type="ChEBI" id="CHEBI:49883"/>
    </cofactor>
</comment>
<evidence type="ECO:0000256" key="10">
    <source>
        <dbReference type="ARBA" id="ARBA00073867"/>
    </source>
</evidence>
<dbReference type="OrthoDB" id="9792276at2"/>
<evidence type="ECO:0000256" key="3">
    <source>
        <dbReference type="ARBA" id="ARBA00022691"/>
    </source>
</evidence>
<dbReference type="InterPro" id="IPR007197">
    <property type="entry name" value="rSAM"/>
</dbReference>
<evidence type="ECO:0000256" key="6">
    <source>
        <dbReference type="ARBA" id="ARBA00023014"/>
    </source>
</evidence>
<dbReference type="GO" id="GO:0006783">
    <property type="term" value="P:heme biosynthetic process"/>
    <property type="evidence" value="ECO:0007669"/>
    <property type="project" value="TreeGrafter"/>
</dbReference>
<dbReference type="Gene3D" id="3.20.20.70">
    <property type="entry name" value="Aldolase class I"/>
    <property type="match status" value="1"/>
</dbReference>
<keyword evidence="2" id="KW-0004">4Fe-4S</keyword>
<dbReference type="CDD" id="cd01335">
    <property type="entry name" value="Radical_SAM"/>
    <property type="match status" value="1"/>
</dbReference>
<organism evidence="12 13">
    <name type="scientific">Palleronia caenipelagi</name>
    <dbReference type="NCBI Taxonomy" id="2489174"/>
    <lineage>
        <taxon>Bacteria</taxon>
        <taxon>Pseudomonadati</taxon>
        <taxon>Pseudomonadota</taxon>
        <taxon>Alphaproteobacteria</taxon>
        <taxon>Rhodobacterales</taxon>
        <taxon>Roseobacteraceae</taxon>
        <taxon>Palleronia</taxon>
    </lineage>
</organism>
<accession>A0A547QA44</accession>
<keyword evidence="13" id="KW-1185">Reference proteome</keyword>
<keyword evidence="3" id="KW-0949">S-adenosyl-L-methionine</keyword>
<keyword evidence="4" id="KW-0479">Metal-binding</keyword>
<evidence type="ECO:0000256" key="2">
    <source>
        <dbReference type="ARBA" id="ARBA00022485"/>
    </source>
</evidence>
<name>A0A547QA44_9RHOB</name>
<evidence type="ECO:0000256" key="7">
    <source>
        <dbReference type="ARBA" id="ARBA00023444"/>
    </source>
</evidence>
<dbReference type="InterPro" id="IPR034480">
    <property type="entry name" value="Heme_synthase-like"/>
</dbReference>
<dbReference type="Pfam" id="PF04055">
    <property type="entry name" value="Radical_SAM"/>
    <property type="match status" value="1"/>
</dbReference>
<evidence type="ECO:0000256" key="1">
    <source>
        <dbReference type="ARBA" id="ARBA00001966"/>
    </source>
</evidence>
<dbReference type="SFLD" id="SFLDG01386">
    <property type="entry name" value="main_SPASM_domain-containing"/>
    <property type="match status" value="1"/>
</dbReference>
<comment type="similarity">
    <text evidence="8">Belongs to the radical SAM superfamily.</text>
</comment>
<dbReference type="AlphaFoldDB" id="A0A547QA44"/>
<dbReference type="InterPro" id="IPR050377">
    <property type="entry name" value="Radical_SAM_PqqE_MftC-like"/>
</dbReference>
<protein>
    <recommendedName>
        <fullName evidence="10">Pre-heme d1 synthase</fullName>
    </recommendedName>
</protein>
<dbReference type="FunFam" id="3.20.20.70:FF:000188">
    <property type="entry name" value="Mycofactocin radical SAM maturase MftC"/>
    <property type="match status" value="1"/>
</dbReference>
<dbReference type="PANTHER" id="PTHR11228">
    <property type="entry name" value="RADICAL SAM DOMAIN PROTEIN"/>
    <property type="match status" value="1"/>
</dbReference>
<dbReference type="SFLD" id="SFLDS00029">
    <property type="entry name" value="Radical_SAM"/>
    <property type="match status" value="1"/>
</dbReference>
<dbReference type="InterPro" id="IPR006638">
    <property type="entry name" value="Elp3/MiaA/NifB-like_rSAM"/>
</dbReference>
<keyword evidence="5" id="KW-0408">Iron</keyword>
<dbReference type="SFLD" id="SFLDG01067">
    <property type="entry name" value="SPASM/twitch_domain_containing"/>
    <property type="match status" value="1"/>
</dbReference>
<evidence type="ECO:0000256" key="8">
    <source>
        <dbReference type="ARBA" id="ARBA00023462"/>
    </source>
</evidence>
<dbReference type="SFLD" id="SFLDF00393">
    <property type="entry name" value="heme_D1_biosynthesis_(NirJ-lik"/>
    <property type="match status" value="1"/>
</dbReference>
<dbReference type="InterPro" id="IPR023992">
    <property type="entry name" value="HemeD1_Synth_NirJ"/>
</dbReference>
<dbReference type="GO" id="GO:0003824">
    <property type="term" value="F:catalytic activity"/>
    <property type="evidence" value="ECO:0007669"/>
    <property type="project" value="InterPro"/>
</dbReference>
<keyword evidence="6" id="KW-0411">Iron-sulfur</keyword>
<dbReference type="PANTHER" id="PTHR11228:SF7">
    <property type="entry name" value="PQQA PEPTIDE CYCLASE"/>
    <property type="match status" value="1"/>
</dbReference>
<gene>
    <name evidence="12" type="primary">nirJ</name>
    <name evidence="12" type="ORF">FEV53_01345</name>
</gene>
<evidence type="ECO:0000256" key="9">
    <source>
        <dbReference type="ARBA" id="ARBA00056787"/>
    </source>
</evidence>
<evidence type="ECO:0000256" key="5">
    <source>
        <dbReference type="ARBA" id="ARBA00023004"/>
    </source>
</evidence>
<dbReference type="SMART" id="SM00729">
    <property type="entry name" value="Elp3"/>
    <property type="match status" value="1"/>
</dbReference>
<dbReference type="PIRSF" id="PIRSF037420">
    <property type="entry name" value="PQQ_syn_pqqE"/>
    <property type="match status" value="1"/>
</dbReference>
<comment type="caution">
    <text evidence="12">The sequence shown here is derived from an EMBL/GenBank/DDBJ whole genome shotgun (WGS) entry which is preliminary data.</text>
</comment>
<reference evidence="12 13" key="1">
    <citation type="submission" date="2019-06" db="EMBL/GenBank/DDBJ databases">
        <title>Paenimaribius caenipelagi gen. nov., sp. nov., isolated from a tidal flat.</title>
        <authorList>
            <person name="Yoon J.-H."/>
        </authorList>
    </citation>
    <scope>NUCLEOTIDE SEQUENCE [LARGE SCALE GENOMIC DNA]</scope>
    <source>
        <strain evidence="12 13">JBTF-M29</strain>
    </source>
</reference>
<proteinExistence type="inferred from homology"/>